<sequence>QDLFTRVQAKLEPDFSLKSFTFRLQAGPIYYNLSGGIKDGSLLLVSQMAGQERSQQIPLSHPIYLGSGMKSFIAQQRLREGNTYRLALFDPSTLSQTMVPLRVEEKETIQIGSRNLEAYRVVLEFHGVKLKTWVSPYGEVLKEEGFLGLTMVRSDRKDAVAGFAEATPAELVREAAVVPDRTIARPRLLKSLRLQLTGISGEGWDLAGGRQHLSEGELFIVREVLPQISSVQIPLSTAEMARDLQPSLLVQSDEPILKEQAAAIVGEEKDALRAVELISSWVYHNLEKRPTLSIPNALGVY</sequence>
<feature type="non-terminal residue" evidence="1">
    <location>
        <position position="301"/>
    </location>
</feature>
<reference evidence="1" key="1">
    <citation type="journal article" date="2014" name="Front. Microbiol.">
        <title>High frequency of phylogenetically diverse reductive dehalogenase-homologous genes in deep subseafloor sedimentary metagenomes.</title>
        <authorList>
            <person name="Kawai M."/>
            <person name="Futagami T."/>
            <person name="Toyoda A."/>
            <person name="Takaki Y."/>
            <person name="Nishi S."/>
            <person name="Hori S."/>
            <person name="Arai W."/>
            <person name="Tsubouchi T."/>
            <person name="Morono Y."/>
            <person name="Uchiyama I."/>
            <person name="Ito T."/>
            <person name="Fujiyama A."/>
            <person name="Inagaki F."/>
            <person name="Takami H."/>
        </authorList>
    </citation>
    <scope>NUCLEOTIDE SEQUENCE</scope>
    <source>
        <strain evidence="1">Expedition CK06-06</strain>
    </source>
</reference>
<accession>X1B470</accession>
<comment type="caution">
    <text evidence="1">The sequence shown here is derived from an EMBL/GenBank/DDBJ whole genome shotgun (WGS) entry which is preliminary data.</text>
</comment>
<dbReference type="EMBL" id="BART01004135">
    <property type="protein sequence ID" value="GAG66831.1"/>
    <property type="molecule type" value="Genomic_DNA"/>
</dbReference>
<protein>
    <submittedName>
        <fullName evidence="1">Uncharacterized protein</fullName>
    </submittedName>
</protein>
<gene>
    <name evidence="1" type="ORF">S01H4_10667</name>
</gene>
<evidence type="ECO:0000313" key="1">
    <source>
        <dbReference type="EMBL" id="GAG66831.1"/>
    </source>
</evidence>
<feature type="non-terminal residue" evidence="1">
    <location>
        <position position="1"/>
    </location>
</feature>
<proteinExistence type="predicted"/>
<name>X1B470_9ZZZZ</name>
<dbReference type="AlphaFoldDB" id="X1B470"/>
<organism evidence="1">
    <name type="scientific">marine sediment metagenome</name>
    <dbReference type="NCBI Taxonomy" id="412755"/>
    <lineage>
        <taxon>unclassified sequences</taxon>
        <taxon>metagenomes</taxon>
        <taxon>ecological metagenomes</taxon>
    </lineage>
</organism>